<accession>A0A4Y6I5N5</accession>
<keyword evidence="3" id="KW-1185">Reference proteome</keyword>
<dbReference type="Proteomes" id="UP000315201">
    <property type="component" value="Chromosome"/>
</dbReference>
<name>A0A4Y6I5N5_9MOLU</name>
<dbReference type="EMBL" id="CP041147">
    <property type="protein sequence ID" value="QDF64935.1"/>
    <property type="molecule type" value="Genomic_DNA"/>
</dbReference>
<sequence length="254" mass="29374">MIINILDHLRKLIIDENIKSNWNTNDKFYLIKHLSIDQRGRIGEHFLKDVFSALNKSVVYVNNAHGDWDIEVNGIKIEVKLATLDVNNKFQHEGIKSSKKWDMVCFIDIAPNSLYLTFLNKNDFEFNSTGGTFNLYGKKCNSHFRGNDTNPKRATGSGYKVDFKLKDLVEVKTIKDIEELFEAQILRYKLNKEIYFNDYDIPENINYDDLGLSRVSVQILKKAMPKKLSDAYLISGLNPVDFKLLVGQVETRKK</sequence>
<reference evidence="2 3" key="1">
    <citation type="submission" date="2019-06" db="EMBL/GenBank/DDBJ databases">
        <title>Mycoplasma nasistruthionis sp. nov. str Ms03.</title>
        <authorList>
            <person name="Botes A."/>
        </authorList>
    </citation>
    <scope>NUCLEOTIDE SEQUENCE [LARGE SCALE GENOMIC DNA]</scope>
    <source>
        <strain evidence="2 3">Ms03</strain>
    </source>
</reference>
<dbReference type="Gene3D" id="1.10.150.570">
    <property type="entry name" value="GidA associated domain, C-terminal subdomain"/>
    <property type="match status" value="1"/>
</dbReference>
<evidence type="ECO:0000313" key="2">
    <source>
        <dbReference type="EMBL" id="QDF64935.1"/>
    </source>
</evidence>
<proteinExistence type="predicted"/>
<dbReference type="Pfam" id="PF13932">
    <property type="entry name" value="SAM_GIDA_C"/>
    <property type="match status" value="1"/>
</dbReference>
<gene>
    <name evidence="2" type="ORF">FIV53_01255</name>
</gene>
<dbReference type="RefSeq" id="WP_208664964.1">
    <property type="nucleotide sequence ID" value="NZ_CP041147.1"/>
</dbReference>
<dbReference type="AlphaFoldDB" id="A0A4Y6I5N5"/>
<evidence type="ECO:0000259" key="1">
    <source>
        <dbReference type="Pfam" id="PF13932"/>
    </source>
</evidence>
<dbReference type="InterPro" id="IPR044920">
    <property type="entry name" value="MnmG_C_subdom_sf"/>
</dbReference>
<organism evidence="2 3">
    <name type="scientific">Mycoplasma nasistruthionis</name>
    <dbReference type="NCBI Taxonomy" id="353852"/>
    <lineage>
        <taxon>Bacteria</taxon>
        <taxon>Bacillati</taxon>
        <taxon>Mycoplasmatota</taxon>
        <taxon>Mollicutes</taxon>
        <taxon>Mycoplasmataceae</taxon>
        <taxon>Mycoplasma</taxon>
    </lineage>
</organism>
<feature type="domain" description="tRNA uridine 5-carboxymethylaminomethyl modification enzyme MnmG C-terminal" evidence="1">
    <location>
        <begin position="199"/>
        <end position="245"/>
    </location>
</feature>
<protein>
    <recommendedName>
        <fullName evidence="1">tRNA uridine 5-carboxymethylaminomethyl modification enzyme MnmG C-terminal domain-containing protein</fullName>
    </recommendedName>
</protein>
<evidence type="ECO:0000313" key="3">
    <source>
        <dbReference type="Proteomes" id="UP000315201"/>
    </source>
</evidence>
<dbReference type="InterPro" id="IPR026904">
    <property type="entry name" value="MnmG_C"/>
</dbReference>